<feature type="compositionally biased region" description="Low complexity" evidence="1">
    <location>
        <begin position="1170"/>
        <end position="1213"/>
    </location>
</feature>
<feature type="compositionally biased region" description="Basic and acidic residues" evidence="1">
    <location>
        <begin position="21"/>
        <end position="31"/>
    </location>
</feature>
<evidence type="ECO:0000259" key="2">
    <source>
        <dbReference type="Pfam" id="PF15950"/>
    </source>
</evidence>
<feature type="compositionally biased region" description="Polar residues" evidence="1">
    <location>
        <begin position="1121"/>
        <end position="1143"/>
    </location>
</feature>
<feature type="region of interest" description="Disordered" evidence="1">
    <location>
        <begin position="1859"/>
        <end position="1879"/>
    </location>
</feature>
<dbReference type="InParanoid" id="A0A6J0BLU6"/>
<sequence>MNELTTPFKDTTANPPTTQEQTRETLGKEDEPMIPTKPTPTVISGMDNEIPNDIALGDPQGRSIKGSSGKNIVPLNDKGLKHYSSQVEVVASPSIRLLPSTVYKTFTYLTTFYVPDENDVTTTSVKSREVISSEVSYVTEFIAPSASIASETTTTETPVTPPESEQRETTAPSTTTTTTTVKTETTENTSPPTTPKIETSSESTSEPEEEQTTKQDEEIELIFKTLYTTYTYLTTFFQEQTSSVISHEVVETNIITQTVDPYYDVSADVASLFDKTDSVLIAPTKSQEITRPSLMVQPAVQNEDEESTEEEDHVATTEESSISTIDVEQETEITTESSLEPTPSAEVTPQIHQDVVKTYYTTYTYFTTIFVEDETEIETRTEVFTNVVTGAIQPSTVLPTTLKSELPDTPPTPETPTTENMPKPQEIEKPAVPPEILAYLEAIKKQKSQEEALELAKKVKEETNGDETLVTGESQETTEPAPPTTLQAHSDNVPGVAVIEEPEMTPNPLDAPGEVLGRMVTDVISTSSSGGGTILDSGERRINTFPDDQEISESNNHEVEPAVTLLLQTSYTTFTYFTTMYKGDASNVVSRLETVTNTVTETIRPSAIDSQPVVPTITAPSTEFTTLTYWTTFYKDGDTITNSREETISSVATPEINPSPTTAVAPLPSRDFVVGAEVQPEGNLLDNEVPSPISPVSSEAPFSTEDVLTQPDYQAADVSNVGNRIAGNDNESISPDPTTFYTTYTYFTTSYVGNSTVLNSRLETVTSISQPTDRATGRAIGDGATAIPSVQALDTIDKPSPARATGIISTVRSSKVEDGTTTHFATDVRGTFINGLYAQVIESSTRIEKPEDSTASSATATPVLPTGVLSLNRGSIIDADEISTVYFTTRQLGTVVDGLYAKVVESTSSTKIDEERRATVTPTQTGTHRTGLVRLIEGYVEANDTTIFYRSKVIGTSIDGRYAQIIESTSSWLSATPAATASGELASSIAPSATDGNIAMSSAAFPTQVHPSPAVVESSMSDDPTTESSTEDSTEDLEDDTEDEDDDRDENGDGQKTSKRSRLTFTTKSKSFTPVIRPFASRNRPTFNPKRKGAQGATTITRTDITPTITATLAGKGNRFASSRNRISSPTGPYSSTLGQTGQFSGSRRGFSGRRSFSTSILPSGSGYASGTIRGRGSSRISPSSVFRARGSGPSSIGPGRGSSRNGPRFSSSVFASGPPGSSRYRPGIRASSTLLRGQQPSVRNEDQDDNANDYTATTIVTEETPYTEDDRYYEDDGETGETGTIPFQTTTESIRRTTNPLLKFRRPLTLGNSPVSGRLGNTQRPPTSTTRRNGNLVRPTGSTPNRLSFLAGRTGNRPNLPTYTRPRQGQQNLFPPRGLYNRRPEVTEPTETTDVTETPPPIDEGDEDQEDDEIFEDDEPIDEVVDNDYEASEQDLTSENRRSGKTAYAPRSGGVRIRPFVGRAGRVRRQASQLRALTTNRFRRPSTGHSNSPQAKTEEKPEDNPEPEDNTESTQKSKPASTSRFGGYRGRSQSSRRTNGNTSSKKNKNDSNKPTEGSTEATPSGKPRSRTKSRPSGSRSSSSSSRIKPSPTSSSSRQFTTREKESSSSASRSGYKRPSSSSSRSRSTGKTESYSRPRPPRIRGGGSRSSHTETPVSSKRTSSDGKHKTGSRSSGSRSSSGRRTSSSRNRAVNSQSRDEPRESSFEPKFDGTITVTHYIPAQATIPAVTNGVTELRYVVTARPSTQVLGPDRYSTIVGVDGQPLTVISGDVTGTNAQGHAEVTRFLLHESTTTSITRGPTSIGGRRTTFSRVIPSTVYSVENVVSTQQPTLPAANAPLANILLSQLLLGQLGQGNPLLGGLQQPQQPQQQATPTTRYDTRTTSYVTTITKHQSTVIPLTFRGKEILTTLVDSSVDVITATEFITDTVVITPTAALPTPDINSLLLLLQQPTQPQFQPQLQFQQPNPFDPLFAVTPASTQGNELPGEIDRRLPAEVDYKPSRGSEDDEGEVSSSFRDEDEDEQREPERRHRSRTRKNGFGKPASSGKKEEPIVDESSVVTLYVSGKRPGEFSTVLSTVRVGEDASVSRSRRDIGNPPPVIELQASRGPSLHAAPESIMVLDGGEELVSVHSPTQSLESVVGDVGRHISATMIYA</sequence>
<dbReference type="RefSeq" id="XP_015515222.2">
    <property type="nucleotide sequence ID" value="XM_015659736.2"/>
</dbReference>
<evidence type="ECO:0000313" key="3">
    <source>
        <dbReference type="Proteomes" id="UP000829291"/>
    </source>
</evidence>
<dbReference type="PANTHER" id="PTHR39072:SF2">
    <property type="match status" value="1"/>
</dbReference>
<dbReference type="Proteomes" id="UP000829291">
    <property type="component" value="Chromosome 1"/>
</dbReference>
<feature type="compositionally biased region" description="Polar residues" evidence="1">
    <location>
        <begin position="1514"/>
        <end position="1523"/>
    </location>
</feature>
<feature type="compositionally biased region" description="Low complexity" evidence="1">
    <location>
        <begin position="1575"/>
        <end position="1598"/>
    </location>
</feature>
<organism evidence="4">
    <name type="scientific">Neodiprion lecontei</name>
    <name type="common">Redheaded pine sawfly</name>
    <dbReference type="NCBI Taxonomy" id="441921"/>
    <lineage>
        <taxon>Eukaryota</taxon>
        <taxon>Metazoa</taxon>
        <taxon>Ecdysozoa</taxon>
        <taxon>Arthropoda</taxon>
        <taxon>Hexapoda</taxon>
        <taxon>Insecta</taxon>
        <taxon>Pterygota</taxon>
        <taxon>Neoptera</taxon>
        <taxon>Endopterygota</taxon>
        <taxon>Hymenoptera</taxon>
        <taxon>Tenthredinoidea</taxon>
        <taxon>Diprionidae</taxon>
        <taxon>Diprioninae</taxon>
        <taxon>Neodiprion</taxon>
    </lineage>
</organism>
<feature type="region of interest" description="Disordered" evidence="1">
    <location>
        <begin position="1008"/>
        <end position="1097"/>
    </location>
</feature>
<feature type="compositionally biased region" description="Low complexity" evidence="1">
    <location>
        <begin position="148"/>
        <end position="158"/>
    </location>
</feature>
<feature type="compositionally biased region" description="Basic residues" evidence="1">
    <location>
        <begin position="2029"/>
        <end position="2038"/>
    </location>
</feature>
<feature type="domain" description="DUF4758" evidence="2">
    <location>
        <begin position="848"/>
        <end position="909"/>
    </location>
</feature>
<feature type="compositionally biased region" description="Basic and acidic residues" evidence="1">
    <location>
        <begin position="1697"/>
        <end position="1709"/>
    </location>
</feature>
<proteinExistence type="predicted"/>
<feature type="region of interest" description="Disordered" evidence="1">
    <location>
        <begin position="457"/>
        <end position="489"/>
    </location>
</feature>
<feature type="region of interest" description="Disordered" evidence="1">
    <location>
        <begin position="297"/>
        <end position="347"/>
    </location>
</feature>
<feature type="compositionally biased region" description="Polar residues" evidence="1">
    <location>
        <begin position="471"/>
        <end position="489"/>
    </location>
</feature>
<feature type="compositionally biased region" description="Polar residues" evidence="1">
    <location>
        <begin position="1471"/>
        <end position="1481"/>
    </location>
</feature>
<feature type="compositionally biased region" description="Acidic residues" evidence="1">
    <location>
        <begin position="1029"/>
        <end position="1052"/>
    </location>
</feature>
<feature type="compositionally biased region" description="Basic and acidic residues" evidence="1">
    <location>
        <begin position="1987"/>
        <end position="2004"/>
    </location>
</feature>
<feature type="compositionally biased region" description="Low complexity" evidence="1">
    <location>
        <begin position="1388"/>
        <end position="1398"/>
    </location>
</feature>
<gene>
    <name evidence="4" type="primary">LOC107220934</name>
</gene>
<protein>
    <submittedName>
        <fullName evidence="4">Cell wall protein RBR3</fullName>
    </submittedName>
</protein>
<feature type="domain" description="DUF4758" evidence="2">
    <location>
        <begin position="568"/>
        <end position="604"/>
    </location>
</feature>
<feature type="compositionally biased region" description="Low complexity" evidence="1">
    <location>
        <begin position="1017"/>
        <end position="1028"/>
    </location>
</feature>
<accession>A0A6J0BLU6</accession>
<dbReference type="KEGG" id="nlo:107220934"/>
<dbReference type="OrthoDB" id="10040649at2759"/>
<feature type="region of interest" description="Disordered" evidence="1">
    <location>
        <begin position="1308"/>
        <end position="1709"/>
    </location>
</feature>
<feature type="region of interest" description="Disordered" evidence="1">
    <location>
        <begin position="1960"/>
        <end position="2052"/>
    </location>
</feature>
<evidence type="ECO:0000313" key="4">
    <source>
        <dbReference type="RefSeq" id="XP_015515222.2"/>
    </source>
</evidence>
<feature type="compositionally biased region" description="Acidic residues" evidence="1">
    <location>
        <begin position="302"/>
        <end position="312"/>
    </location>
</feature>
<dbReference type="PANTHER" id="PTHR39072">
    <property type="entry name" value="RE48511P"/>
    <property type="match status" value="1"/>
</dbReference>
<feature type="compositionally biased region" description="Low complexity" evidence="1">
    <location>
        <begin position="1672"/>
        <end position="1689"/>
    </location>
</feature>
<feature type="region of interest" description="Disordered" evidence="1">
    <location>
        <begin position="1121"/>
        <end position="1258"/>
    </location>
</feature>
<dbReference type="GeneID" id="107220934"/>
<feature type="compositionally biased region" description="Polar residues" evidence="1">
    <location>
        <begin position="1"/>
        <end position="20"/>
    </location>
</feature>
<feature type="compositionally biased region" description="Low complexity" evidence="1">
    <location>
        <begin position="169"/>
        <end position="204"/>
    </location>
</feature>
<feature type="compositionally biased region" description="Low complexity" evidence="1">
    <location>
        <begin position="1608"/>
        <end position="1637"/>
    </location>
</feature>
<feature type="compositionally biased region" description="Polar residues" evidence="1">
    <location>
        <begin position="1231"/>
        <end position="1243"/>
    </location>
</feature>
<feature type="compositionally biased region" description="Low complexity" evidence="1">
    <location>
        <begin position="1960"/>
        <end position="1972"/>
    </location>
</feature>
<feature type="compositionally biased region" description="Acidic residues" evidence="1">
    <location>
        <begin position="1404"/>
        <end position="1434"/>
    </location>
</feature>
<reference evidence="4" key="1">
    <citation type="submission" date="2025-08" db="UniProtKB">
        <authorList>
            <consortium name="RefSeq"/>
        </authorList>
    </citation>
    <scope>IDENTIFICATION</scope>
    <source>
        <tissue evidence="4">Thorax and Abdomen</tissue>
    </source>
</reference>
<feature type="compositionally biased region" description="Polar residues" evidence="1">
    <location>
        <begin position="1357"/>
        <end position="1374"/>
    </location>
</feature>
<dbReference type="Pfam" id="PF15950">
    <property type="entry name" value="DUF4758"/>
    <property type="match status" value="6"/>
</dbReference>
<dbReference type="InterPro" id="IPR031866">
    <property type="entry name" value="DUF4758"/>
</dbReference>
<feature type="region of interest" description="Disordered" evidence="1">
    <location>
        <begin position="396"/>
        <end position="427"/>
    </location>
</feature>
<feature type="compositionally biased region" description="Low complexity" evidence="1">
    <location>
        <begin position="1524"/>
        <end position="1545"/>
    </location>
</feature>
<feature type="compositionally biased region" description="Polar residues" evidence="1">
    <location>
        <begin position="1311"/>
        <end position="1334"/>
    </location>
</feature>
<feature type="domain" description="DUF4758" evidence="2">
    <location>
        <begin position="358"/>
        <end position="418"/>
    </location>
</feature>
<feature type="domain" description="DUF4758" evidence="2">
    <location>
        <begin position="737"/>
        <end position="845"/>
    </location>
</feature>
<feature type="region of interest" description="Disordered" evidence="1">
    <location>
        <begin position="1"/>
        <end position="49"/>
    </location>
</feature>
<evidence type="ECO:0000256" key="1">
    <source>
        <dbReference type="SAM" id="MobiDB-lite"/>
    </source>
</evidence>
<feature type="region of interest" description="Disordered" evidence="1">
    <location>
        <begin position="148"/>
        <end position="217"/>
    </location>
</feature>
<name>A0A6J0BLU6_NEOLC</name>
<keyword evidence="3" id="KW-1185">Reference proteome</keyword>
<feature type="domain" description="DUF4758" evidence="2">
    <location>
        <begin position="917"/>
        <end position="971"/>
    </location>
</feature>
<feature type="domain" description="DUF4758" evidence="2">
    <location>
        <begin position="621"/>
        <end position="660"/>
    </location>
</feature>
<feature type="compositionally biased region" description="Polar residues" evidence="1">
    <location>
        <begin position="1159"/>
        <end position="1169"/>
    </location>
</feature>
<feature type="compositionally biased region" description="Polar residues" evidence="1">
    <location>
        <begin position="334"/>
        <end position="347"/>
    </location>
</feature>
<feature type="compositionally biased region" description="Polar residues" evidence="1">
    <location>
        <begin position="317"/>
        <end position="326"/>
    </location>
</feature>
<feature type="compositionally biased region" description="Polar residues" evidence="1">
    <location>
        <begin position="1063"/>
        <end position="1072"/>
    </location>
</feature>
<feature type="compositionally biased region" description="Low complexity" evidence="1">
    <location>
        <begin position="1144"/>
        <end position="1158"/>
    </location>
</feature>